<feature type="domain" description="Response regulatory" evidence="7">
    <location>
        <begin position="4"/>
        <end position="120"/>
    </location>
</feature>
<evidence type="ECO:0000256" key="2">
    <source>
        <dbReference type="ARBA" id="ARBA00023015"/>
    </source>
</evidence>
<evidence type="ECO:0000256" key="5">
    <source>
        <dbReference type="PROSITE-ProRule" id="PRU00169"/>
    </source>
</evidence>
<dbReference type="CDD" id="cd17535">
    <property type="entry name" value="REC_NarL-like"/>
    <property type="match status" value="1"/>
</dbReference>
<dbReference type="PROSITE" id="PS50043">
    <property type="entry name" value="HTH_LUXR_2"/>
    <property type="match status" value="1"/>
</dbReference>
<dbReference type="InterPro" id="IPR001789">
    <property type="entry name" value="Sig_transdc_resp-reg_receiver"/>
</dbReference>
<reference evidence="8 9" key="1">
    <citation type="submission" date="2020-10" db="EMBL/GenBank/DDBJ databases">
        <title>Connecting structure to function with the recovery of over 1000 high-quality activated sludge metagenome-assembled genomes encoding full-length rRNA genes using long-read sequencing.</title>
        <authorList>
            <person name="Singleton C.M."/>
            <person name="Petriglieri F."/>
            <person name="Kristensen J.M."/>
            <person name="Kirkegaard R.H."/>
            <person name="Michaelsen T.Y."/>
            <person name="Andersen M.H."/>
            <person name="Karst S.M."/>
            <person name="Dueholm M.S."/>
            <person name="Nielsen P.H."/>
            <person name="Albertsen M."/>
        </authorList>
    </citation>
    <scope>NUCLEOTIDE SEQUENCE [LARGE SCALE GENOMIC DNA]</scope>
    <source>
        <strain evidence="8">Ribe_18-Q3-R11-54_MAXAC.273</strain>
    </source>
</reference>
<dbReference type="SMART" id="SM00448">
    <property type="entry name" value="REC"/>
    <property type="match status" value="1"/>
</dbReference>
<evidence type="ECO:0000313" key="9">
    <source>
        <dbReference type="Proteomes" id="UP000808337"/>
    </source>
</evidence>
<dbReference type="PROSITE" id="PS50110">
    <property type="entry name" value="RESPONSE_REGULATORY"/>
    <property type="match status" value="1"/>
</dbReference>
<dbReference type="PRINTS" id="PR00038">
    <property type="entry name" value="HTHLUXR"/>
</dbReference>
<evidence type="ECO:0000313" key="8">
    <source>
        <dbReference type="EMBL" id="MBK9981042.1"/>
    </source>
</evidence>
<accession>A0A9D7XRT2</accession>
<dbReference type="EMBL" id="JADKGY010000001">
    <property type="protein sequence ID" value="MBK9981042.1"/>
    <property type="molecule type" value="Genomic_DNA"/>
</dbReference>
<dbReference type="SMART" id="SM00421">
    <property type="entry name" value="HTH_LUXR"/>
    <property type="match status" value="1"/>
</dbReference>
<comment type="caution">
    <text evidence="8">The sequence shown here is derived from an EMBL/GenBank/DDBJ whole genome shotgun (WGS) entry which is preliminary data.</text>
</comment>
<dbReference type="InterPro" id="IPR000792">
    <property type="entry name" value="Tscrpt_reg_LuxR_C"/>
</dbReference>
<dbReference type="AlphaFoldDB" id="A0A9D7XRT2"/>
<dbReference type="PANTHER" id="PTHR43214:SF24">
    <property type="entry name" value="TRANSCRIPTIONAL REGULATORY PROTEIN NARL-RELATED"/>
    <property type="match status" value="1"/>
</dbReference>
<evidence type="ECO:0000256" key="4">
    <source>
        <dbReference type="ARBA" id="ARBA00023163"/>
    </source>
</evidence>
<dbReference type="Pfam" id="PF00072">
    <property type="entry name" value="Response_reg"/>
    <property type="match status" value="1"/>
</dbReference>
<dbReference type="SUPFAM" id="SSF46894">
    <property type="entry name" value="C-terminal effector domain of the bipartite response regulators"/>
    <property type="match status" value="1"/>
</dbReference>
<dbReference type="CDD" id="cd06170">
    <property type="entry name" value="LuxR_C_like"/>
    <property type="match status" value="1"/>
</dbReference>
<dbReference type="Gene3D" id="3.40.50.2300">
    <property type="match status" value="1"/>
</dbReference>
<dbReference type="InterPro" id="IPR058245">
    <property type="entry name" value="NreC/VraR/RcsB-like_REC"/>
</dbReference>
<dbReference type="Pfam" id="PF00196">
    <property type="entry name" value="GerE"/>
    <property type="match status" value="1"/>
</dbReference>
<feature type="domain" description="HTH luxR-type" evidence="6">
    <location>
        <begin position="146"/>
        <end position="211"/>
    </location>
</feature>
<dbReference type="InterPro" id="IPR039420">
    <property type="entry name" value="WalR-like"/>
</dbReference>
<organism evidence="8 9">
    <name type="scientific">Candidatus Opimibacter skivensis</name>
    <dbReference type="NCBI Taxonomy" id="2982028"/>
    <lineage>
        <taxon>Bacteria</taxon>
        <taxon>Pseudomonadati</taxon>
        <taxon>Bacteroidota</taxon>
        <taxon>Saprospiria</taxon>
        <taxon>Saprospirales</taxon>
        <taxon>Saprospiraceae</taxon>
        <taxon>Candidatus Opimibacter</taxon>
    </lineage>
</organism>
<keyword evidence="4" id="KW-0804">Transcription</keyword>
<evidence type="ECO:0000256" key="3">
    <source>
        <dbReference type="ARBA" id="ARBA00023125"/>
    </source>
</evidence>
<dbReference type="Proteomes" id="UP000808337">
    <property type="component" value="Unassembled WGS sequence"/>
</dbReference>
<protein>
    <submittedName>
        <fullName evidence="8">Response regulator transcription factor</fullName>
    </submittedName>
</protein>
<sequence length="215" mass="24011">MRIKAALFEDNPLLRESLFQLINSTDDIICTGAFPDCSNLMRKVESAKPDVILMDIDLPGMNGIEAVGLINQTHPEMVIIMQTVFNDHERIFQSITAGASGYLLKNTSPARILESIREAASGGAPMTPSIAHKILEVFRSKKPALPAKEQAQLNDRQKEILECIFNGMSYKLIGDKLFVSVDTVRYHVKNIYEILHVHSRDELISKVKGKSLLSF</sequence>
<gene>
    <name evidence="8" type="ORF">IPP15_01225</name>
</gene>
<dbReference type="SUPFAM" id="SSF52172">
    <property type="entry name" value="CheY-like"/>
    <property type="match status" value="1"/>
</dbReference>
<dbReference type="GO" id="GO:0006355">
    <property type="term" value="P:regulation of DNA-templated transcription"/>
    <property type="evidence" value="ECO:0007669"/>
    <property type="project" value="InterPro"/>
</dbReference>
<keyword evidence="1 5" id="KW-0597">Phosphoprotein</keyword>
<dbReference type="InterPro" id="IPR011006">
    <property type="entry name" value="CheY-like_superfamily"/>
</dbReference>
<evidence type="ECO:0000259" key="6">
    <source>
        <dbReference type="PROSITE" id="PS50043"/>
    </source>
</evidence>
<dbReference type="GO" id="GO:0003677">
    <property type="term" value="F:DNA binding"/>
    <property type="evidence" value="ECO:0007669"/>
    <property type="project" value="UniProtKB-KW"/>
</dbReference>
<keyword evidence="2" id="KW-0805">Transcription regulation</keyword>
<name>A0A9D7XRT2_9BACT</name>
<dbReference type="GO" id="GO:0000160">
    <property type="term" value="P:phosphorelay signal transduction system"/>
    <property type="evidence" value="ECO:0007669"/>
    <property type="project" value="InterPro"/>
</dbReference>
<evidence type="ECO:0000256" key="1">
    <source>
        <dbReference type="ARBA" id="ARBA00022553"/>
    </source>
</evidence>
<proteinExistence type="predicted"/>
<dbReference type="PANTHER" id="PTHR43214">
    <property type="entry name" value="TWO-COMPONENT RESPONSE REGULATOR"/>
    <property type="match status" value="1"/>
</dbReference>
<evidence type="ECO:0000259" key="7">
    <source>
        <dbReference type="PROSITE" id="PS50110"/>
    </source>
</evidence>
<keyword evidence="3" id="KW-0238">DNA-binding</keyword>
<feature type="modified residue" description="4-aspartylphosphate" evidence="5">
    <location>
        <position position="55"/>
    </location>
</feature>
<dbReference type="InterPro" id="IPR016032">
    <property type="entry name" value="Sig_transdc_resp-reg_C-effctor"/>
</dbReference>